<dbReference type="OrthoDB" id="8421187at2"/>
<feature type="domain" description="Anti-sigma factor NepR" evidence="2">
    <location>
        <begin position="21"/>
        <end position="54"/>
    </location>
</feature>
<name>A0A6N7LDX7_SINTE</name>
<gene>
    <name evidence="3" type="ORF">GHK62_09120</name>
</gene>
<feature type="compositionally biased region" description="Basic residues" evidence="1">
    <location>
        <begin position="1"/>
        <end position="10"/>
    </location>
</feature>
<proteinExistence type="predicted"/>
<organism evidence="3 4">
    <name type="scientific">Sinorhizobium terangae</name>
    <dbReference type="NCBI Taxonomy" id="110322"/>
    <lineage>
        <taxon>Bacteria</taxon>
        <taxon>Pseudomonadati</taxon>
        <taxon>Pseudomonadota</taxon>
        <taxon>Alphaproteobacteria</taxon>
        <taxon>Hyphomicrobiales</taxon>
        <taxon>Rhizobiaceae</taxon>
        <taxon>Sinorhizobium/Ensifer group</taxon>
        <taxon>Sinorhizobium</taxon>
    </lineage>
</organism>
<evidence type="ECO:0000256" key="1">
    <source>
        <dbReference type="SAM" id="MobiDB-lite"/>
    </source>
</evidence>
<comment type="caution">
    <text evidence="3">The sequence shown here is derived from an EMBL/GenBank/DDBJ whole genome shotgun (WGS) entry which is preliminary data.</text>
</comment>
<dbReference type="Pfam" id="PF18557">
    <property type="entry name" value="NepR"/>
    <property type="match status" value="1"/>
</dbReference>
<evidence type="ECO:0000259" key="2">
    <source>
        <dbReference type="Pfam" id="PF18557"/>
    </source>
</evidence>
<dbReference type="InterPro" id="IPR041649">
    <property type="entry name" value="NepR"/>
</dbReference>
<evidence type="ECO:0000313" key="3">
    <source>
        <dbReference type="EMBL" id="MQX14914.1"/>
    </source>
</evidence>
<sequence>MNGPSGRRKAPGAASMNDPSAQIASKLKALYQALENEPIPRQFIDLLERLDAAESAQSRR</sequence>
<protein>
    <recommendedName>
        <fullName evidence="2">Anti-sigma factor NepR domain-containing protein</fullName>
    </recommendedName>
</protein>
<dbReference type="AlphaFoldDB" id="A0A6N7LDX7"/>
<keyword evidence="4" id="KW-1185">Reference proteome</keyword>
<evidence type="ECO:0000313" key="4">
    <source>
        <dbReference type="Proteomes" id="UP000439983"/>
    </source>
</evidence>
<dbReference type="EMBL" id="WITC01000036">
    <property type="protein sequence ID" value="MQX14914.1"/>
    <property type="molecule type" value="Genomic_DNA"/>
</dbReference>
<reference evidence="3 4" key="1">
    <citation type="journal article" date="2013" name="Genome Biol.">
        <title>Comparative genomics of the core and accessory genomes of 48 Sinorhizobium strains comprising five genospecies.</title>
        <authorList>
            <person name="Sugawara M."/>
            <person name="Epstein B."/>
            <person name="Badgley B.D."/>
            <person name="Unno T."/>
            <person name="Xu L."/>
            <person name="Reese J."/>
            <person name="Gyaneshwar P."/>
            <person name="Denny R."/>
            <person name="Mudge J."/>
            <person name="Bharti A.K."/>
            <person name="Farmer A.D."/>
            <person name="May G.D."/>
            <person name="Woodward J.E."/>
            <person name="Medigue C."/>
            <person name="Vallenet D."/>
            <person name="Lajus A."/>
            <person name="Rouy Z."/>
            <person name="Martinez-Vaz B."/>
            <person name="Tiffin P."/>
            <person name="Young N.D."/>
            <person name="Sadowsky M.J."/>
        </authorList>
    </citation>
    <scope>NUCLEOTIDE SEQUENCE [LARGE SCALE GENOMIC DNA]</scope>
    <source>
        <strain evidence="3 4">USDA4894</strain>
    </source>
</reference>
<feature type="region of interest" description="Disordered" evidence="1">
    <location>
        <begin position="1"/>
        <end position="20"/>
    </location>
</feature>
<accession>A0A6N7LDX7</accession>
<dbReference type="Proteomes" id="UP000439983">
    <property type="component" value="Unassembled WGS sequence"/>
</dbReference>